<dbReference type="EMBL" id="CAFBMT010000007">
    <property type="protein sequence ID" value="CAB4932095.1"/>
    <property type="molecule type" value="Genomic_DNA"/>
</dbReference>
<sequence>MSETVVETTGGKVRGEVRNGVHTFLGVPYAADTSGVHRFKAPRPVEPWGGVRDALAFGPSAWQPQIEGAGDLMVVFGGMAEPSVGDNCLVLNVWTPSTAGADRPVLVYFHGGGFTSGSGSWPAYDGAAVAARGDAVVVTVNHRLGLLGHLYLAEIGGEEYAASGATSILDLVAALEWVRDNIAAFGGDASHVLAYGESGGGWKTSTMLAMPSAHGLFQSASLMSGSSLRCETAAGGTALAEATLDALGLTSKQISKLHDMPGERLMEAQQKVGMGMTGIGTGRGYAPVLDGTHITQDPVDAVRSGSAPDVPMMIGTCRDEFKTFAMAMPAPEGEPDDAWLLELLRAPLGGRAEEVIAGYRRTRPKANPRDLQLAISTDFHMRIPSVRMAEACAASGSAPVFMYRFDWESPAFGGLIGAGHGVDYPFFFHNLAAATVTSEGPGRERLTAEMSGAVVALARNGNPSHAGLVPWDTYDASRRATMLFAEKSAMDDDPHGDERALWDDIV</sequence>
<gene>
    <name evidence="3" type="ORF">UFOPK2656_01073</name>
    <name evidence="4" type="ORF">UFOPK3099_00689</name>
    <name evidence="5" type="ORF">UFOPK3651_01551</name>
    <name evidence="6" type="ORF">UFOPK3931_02586</name>
    <name evidence="2" type="ORF">UFOPK4189_01462</name>
</gene>
<proteinExistence type="predicted"/>
<dbReference type="InterPro" id="IPR002018">
    <property type="entry name" value="CarbesteraseB"/>
</dbReference>
<dbReference type="EMBL" id="CAEZYF010000005">
    <property type="protein sequence ID" value="CAB4717510.1"/>
    <property type="molecule type" value="Genomic_DNA"/>
</dbReference>
<dbReference type="EMBL" id="CAFBOL010000093">
    <property type="protein sequence ID" value="CAB5006985.1"/>
    <property type="molecule type" value="Genomic_DNA"/>
</dbReference>
<dbReference type="InterPro" id="IPR050309">
    <property type="entry name" value="Type-B_Carboxylest/Lipase"/>
</dbReference>
<reference evidence="6" key="1">
    <citation type="submission" date="2020-05" db="EMBL/GenBank/DDBJ databases">
        <authorList>
            <person name="Chiriac C."/>
            <person name="Salcher M."/>
            <person name="Ghai R."/>
            <person name="Kavagutti S V."/>
        </authorList>
    </citation>
    <scope>NUCLEOTIDE SEQUENCE</scope>
</reference>
<evidence type="ECO:0000313" key="6">
    <source>
        <dbReference type="EMBL" id="CAB5006985.1"/>
    </source>
</evidence>
<feature type="domain" description="Carboxylesterase type B" evidence="1">
    <location>
        <begin position="3"/>
        <end position="497"/>
    </location>
</feature>
<evidence type="ECO:0000313" key="5">
    <source>
        <dbReference type="EMBL" id="CAB4932095.1"/>
    </source>
</evidence>
<dbReference type="InterPro" id="IPR029058">
    <property type="entry name" value="AB_hydrolase_fold"/>
</dbReference>
<evidence type="ECO:0000313" key="4">
    <source>
        <dbReference type="EMBL" id="CAB4810301.1"/>
    </source>
</evidence>
<evidence type="ECO:0000313" key="2">
    <source>
        <dbReference type="EMBL" id="CAB4363686.1"/>
    </source>
</evidence>
<protein>
    <submittedName>
        <fullName evidence="6">Unannotated protein</fullName>
    </submittedName>
</protein>
<dbReference type="EMBL" id="CAFAAV010000037">
    <property type="protein sequence ID" value="CAB4810301.1"/>
    <property type="molecule type" value="Genomic_DNA"/>
</dbReference>
<evidence type="ECO:0000313" key="3">
    <source>
        <dbReference type="EMBL" id="CAB4717510.1"/>
    </source>
</evidence>
<dbReference type="Pfam" id="PF00135">
    <property type="entry name" value="COesterase"/>
    <property type="match status" value="1"/>
</dbReference>
<name>A0A6J7PQZ6_9ZZZZ</name>
<dbReference type="SUPFAM" id="SSF53474">
    <property type="entry name" value="alpha/beta-Hydrolases"/>
    <property type="match status" value="1"/>
</dbReference>
<dbReference type="EMBL" id="CAESGF010000007">
    <property type="protein sequence ID" value="CAB4363686.1"/>
    <property type="molecule type" value="Genomic_DNA"/>
</dbReference>
<accession>A0A6J7PQZ6</accession>
<dbReference type="AlphaFoldDB" id="A0A6J7PQZ6"/>
<evidence type="ECO:0000259" key="1">
    <source>
        <dbReference type="Pfam" id="PF00135"/>
    </source>
</evidence>
<dbReference type="Gene3D" id="3.40.50.1820">
    <property type="entry name" value="alpha/beta hydrolase"/>
    <property type="match status" value="1"/>
</dbReference>
<dbReference type="PANTHER" id="PTHR11559">
    <property type="entry name" value="CARBOXYLESTERASE"/>
    <property type="match status" value="1"/>
</dbReference>
<organism evidence="6">
    <name type="scientific">freshwater metagenome</name>
    <dbReference type="NCBI Taxonomy" id="449393"/>
    <lineage>
        <taxon>unclassified sequences</taxon>
        <taxon>metagenomes</taxon>
        <taxon>ecological metagenomes</taxon>
    </lineage>
</organism>